<dbReference type="EMBL" id="JACHHD010000002">
    <property type="protein sequence ID" value="MBB5184271.1"/>
    <property type="molecule type" value="Genomic_DNA"/>
</dbReference>
<reference evidence="2 3" key="1">
    <citation type="submission" date="2020-08" db="EMBL/GenBank/DDBJ databases">
        <title>Genomic Encyclopedia of Type Strains, Phase IV (KMG-IV): sequencing the most valuable type-strain genomes for metagenomic binning, comparative biology and taxonomic classification.</title>
        <authorList>
            <person name="Goeker M."/>
        </authorList>
    </citation>
    <scope>NUCLEOTIDE SEQUENCE [LARGE SCALE GENOMIC DNA]</scope>
    <source>
        <strain evidence="2 3">DSM 26963</strain>
    </source>
</reference>
<evidence type="ECO:0000313" key="2">
    <source>
        <dbReference type="EMBL" id="MBB5184271.1"/>
    </source>
</evidence>
<name>A0A7W8FXE4_9FIRM</name>
<keyword evidence="1" id="KW-1133">Transmembrane helix</keyword>
<evidence type="ECO:0000256" key="1">
    <source>
        <dbReference type="SAM" id="Phobius"/>
    </source>
</evidence>
<keyword evidence="1" id="KW-0472">Membrane</keyword>
<organism evidence="2 3">
    <name type="scientific">Faecalicoccus acidiformans</name>
    <dbReference type="NCBI Taxonomy" id="915173"/>
    <lineage>
        <taxon>Bacteria</taxon>
        <taxon>Bacillati</taxon>
        <taxon>Bacillota</taxon>
        <taxon>Erysipelotrichia</taxon>
        <taxon>Erysipelotrichales</taxon>
        <taxon>Erysipelotrichaceae</taxon>
        <taxon>Faecalicoccus</taxon>
    </lineage>
</organism>
<proteinExistence type="predicted"/>
<evidence type="ECO:0000313" key="3">
    <source>
        <dbReference type="Proteomes" id="UP000521313"/>
    </source>
</evidence>
<sequence length="272" mass="31297">MEQDRIKDKALYFAGILSMCILLVSVAYFFFLRTIQIDLQKSISLHYTGENGMASLEVEVIGDDLNQRVQEFLDTVLFEVSPNTNLSNGDVITITATYDENLAQRYHYEVKNATMEITVEGLQDRYASLEQIDHDYLSAILDASETYVWDHENDIFSLNHETSKEEQWELTRLQPCYGAFLKSKSTSASDRVIQIYQLDFKQNDQVFTLYYLVCVPEINDGMEIQTQDIFGERAYLSDAEIESGDYASYVNRVFGQQYQIESIDLSALDESE</sequence>
<gene>
    <name evidence="2" type="ORF">HNQ43_000306</name>
</gene>
<dbReference type="AlphaFoldDB" id="A0A7W8FXE4"/>
<dbReference type="Proteomes" id="UP000521313">
    <property type="component" value="Unassembled WGS sequence"/>
</dbReference>
<keyword evidence="1" id="KW-0812">Transmembrane</keyword>
<accession>A0A7W8FXE4</accession>
<feature type="transmembrane region" description="Helical" evidence="1">
    <location>
        <begin position="12"/>
        <end position="31"/>
    </location>
</feature>
<comment type="caution">
    <text evidence="2">The sequence shown here is derived from an EMBL/GenBank/DDBJ whole genome shotgun (WGS) entry which is preliminary data.</text>
</comment>
<protein>
    <submittedName>
        <fullName evidence="2">Uncharacterized protein</fullName>
    </submittedName>
</protein>
<dbReference type="RefSeq" id="WP_183374101.1">
    <property type="nucleotide sequence ID" value="NZ_CAWVLV010000019.1"/>
</dbReference>